<dbReference type="InterPro" id="IPR013766">
    <property type="entry name" value="Thioredoxin_domain"/>
</dbReference>
<dbReference type="Pfam" id="PF00085">
    <property type="entry name" value="Thioredoxin"/>
    <property type="match status" value="1"/>
</dbReference>
<dbReference type="PIRSF" id="PIRSF000077">
    <property type="entry name" value="Thioredoxin"/>
    <property type="match status" value="1"/>
</dbReference>
<organism evidence="5 6">
    <name type="scientific">[Mycobacterium] kokjensenii</name>
    <dbReference type="NCBI Taxonomy" id="3064287"/>
    <lineage>
        <taxon>Bacteria</taxon>
        <taxon>Bacillati</taxon>
        <taxon>Actinomycetota</taxon>
        <taxon>Actinomycetes</taxon>
        <taxon>Mycobacteriales</taxon>
        <taxon>Mycobacteriaceae</taxon>
        <taxon>Mycolicibacter</taxon>
    </lineage>
</organism>
<dbReference type="InterPro" id="IPR005746">
    <property type="entry name" value="Thioredoxin"/>
</dbReference>
<gene>
    <name evidence="5" type="primary">trxA</name>
    <name evidence="5" type="ORF">MU0083_002092</name>
</gene>
<dbReference type="CDD" id="cd02947">
    <property type="entry name" value="TRX_family"/>
    <property type="match status" value="1"/>
</dbReference>
<reference evidence="5 6" key="1">
    <citation type="submission" date="2023-08" db="EMBL/GenBank/DDBJ databases">
        <authorList>
            <person name="Folkvardsen B D."/>
            <person name="Norman A."/>
        </authorList>
    </citation>
    <scope>NUCLEOTIDE SEQUENCE [LARGE SCALE GENOMIC DNA]</scope>
    <source>
        <strain evidence="5 6">Mu0083</strain>
    </source>
</reference>
<dbReference type="PANTHER" id="PTHR46115">
    <property type="entry name" value="THIOREDOXIN-LIKE PROTEIN 1"/>
    <property type="match status" value="1"/>
</dbReference>
<dbReference type="SUPFAM" id="SSF52833">
    <property type="entry name" value="Thioredoxin-like"/>
    <property type="match status" value="1"/>
</dbReference>
<protein>
    <recommendedName>
        <fullName evidence="2 3">Thioredoxin</fullName>
    </recommendedName>
</protein>
<dbReference type="RefSeq" id="WP_308472915.1">
    <property type="nucleotide sequence ID" value="NZ_OY726394.1"/>
</dbReference>
<evidence type="ECO:0000313" key="6">
    <source>
        <dbReference type="Proteomes" id="UP001190336"/>
    </source>
</evidence>
<evidence type="ECO:0000259" key="4">
    <source>
        <dbReference type="PROSITE" id="PS51352"/>
    </source>
</evidence>
<dbReference type="PRINTS" id="PR00421">
    <property type="entry name" value="THIOREDOXIN"/>
</dbReference>
<evidence type="ECO:0000256" key="2">
    <source>
        <dbReference type="NCBIfam" id="TIGR01068"/>
    </source>
</evidence>
<evidence type="ECO:0000256" key="3">
    <source>
        <dbReference type="PIRNR" id="PIRNR000077"/>
    </source>
</evidence>
<keyword evidence="6" id="KW-1185">Reference proteome</keyword>
<evidence type="ECO:0000313" key="5">
    <source>
        <dbReference type="EMBL" id="CAJ1499091.1"/>
    </source>
</evidence>
<dbReference type="Proteomes" id="UP001190336">
    <property type="component" value="Chromosome"/>
</dbReference>
<dbReference type="Gene3D" id="3.40.30.10">
    <property type="entry name" value="Glutaredoxin"/>
    <property type="match status" value="1"/>
</dbReference>
<dbReference type="InterPro" id="IPR017937">
    <property type="entry name" value="Thioredoxin_CS"/>
</dbReference>
<feature type="domain" description="Thioredoxin" evidence="4">
    <location>
        <begin position="1"/>
        <end position="105"/>
    </location>
</feature>
<dbReference type="InterPro" id="IPR036249">
    <property type="entry name" value="Thioredoxin-like_sf"/>
</dbReference>
<keyword evidence="1" id="KW-1015">Disulfide bond</keyword>
<sequence length="124" mass="13205">MATQDLTSAQFEETIAGNDIVLVDFWASWCGPCKAFAPTFAAVSEKHPDVVFAKVDTEAEQQLAAAAQIRSIPTLMAFKKGTLVFNQAGALPAAALENLVQQVKDLDLEAALAEQASQGKPEQV</sequence>
<evidence type="ECO:0000256" key="1">
    <source>
        <dbReference type="ARBA" id="ARBA00023157"/>
    </source>
</evidence>
<dbReference type="EMBL" id="OY726394">
    <property type="protein sequence ID" value="CAJ1499091.1"/>
    <property type="molecule type" value="Genomic_DNA"/>
</dbReference>
<comment type="similarity">
    <text evidence="3">Belongs to the thioredoxin family.</text>
</comment>
<dbReference type="NCBIfam" id="TIGR01068">
    <property type="entry name" value="thioredoxin"/>
    <property type="match status" value="1"/>
</dbReference>
<name>A0ABM9LHG3_9MYCO</name>
<accession>A0ABM9LHG3</accession>
<dbReference type="PROSITE" id="PS00194">
    <property type="entry name" value="THIOREDOXIN_1"/>
    <property type="match status" value="1"/>
</dbReference>
<dbReference type="PROSITE" id="PS51352">
    <property type="entry name" value="THIOREDOXIN_2"/>
    <property type="match status" value="1"/>
</dbReference>
<proteinExistence type="inferred from homology"/>